<dbReference type="CDD" id="cd06257">
    <property type="entry name" value="DnaJ"/>
    <property type="match status" value="1"/>
</dbReference>
<evidence type="ECO:0000313" key="10">
    <source>
        <dbReference type="WBParaSite" id="ACRNAN_Path_1571.g6108.t3"/>
    </source>
</evidence>
<dbReference type="PROSITE" id="PS50076">
    <property type="entry name" value="DNAJ_2"/>
    <property type="match status" value="1"/>
</dbReference>
<keyword evidence="9" id="KW-1185">Reference proteome</keyword>
<feature type="domain" description="J" evidence="7">
    <location>
        <begin position="1"/>
        <end position="52"/>
    </location>
</feature>
<dbReference type="GO" id="GO:0016671">
    <property type="term" value="F:oxidoreductase activity, acting on a sulfur group of donors, disulfide as acceptor"/>
    <property type="evidence" value="ECO:0007669"/>
    <property type="project" value="TreeGrafter"/>
</dbReference>
<dbReference type="PRINTS" id="PR00625">
    <property type="entry name" value="JDOMAIN"/>
</dbReference>
<evidence type="ECO:0000256" key="2">
    <source>
        <dbReference type="ARBA" id="ARBA00020920"/>
    </source>
</evidence>
<evidence type="ECO:0000259" key="7">
    <source>
        <dbReference type="PROSITE" id="PS50076"/>
    </source>
</evidence>
<feature type="domain" description="Thioredoxin" evidence="8">
    <location>
        <begin position="67"/>
        <end position="186"/>
    </location>
</feature>
<dbReference type="GO" id="GO:0036498">
    <property type="term" value="P:IRE1-mediated unfolded protein response"/>
    <property type="evidence" value="ECO:0007669"/>
    <property type="project" value="TreeGrafter"/>
</dbReference>
<dbReference type="PANTHER" id="PTHR44340:SF1">
    <property type="entry name" value="DNAJ HOMOLOG SUBFAMILY C MEMBER 10"/>
    <property type="match status" value="1"/>
</dbReference>
<comment type="subcellular location">
    <subcellularLocation>
        <location evidence="1">Endoplasmic reticulum membrane</location>
        <topology evidence="1">Single-pass type IV membrane protein</topology>
    </subcellularLocation>
</comment>
<dbReference type="GO" id="GO:0005788">
    <property type="term" value="C:endoplasmic reticulum lumen"/>
    <property type="evidence" value="ECO:0007669"/>
    <property type="project" value="TreeGrafter"/>
</dbReference>
<proteinExistence type="predicted"/>
<dbReference type="GO" id="GO:0005789">
    <property type="term" value="C:endoplasmic reticulum membrane"/>
    <property type="evidence" value="ECO:0007669"/>
    <property type="project" value="UniProtKB-SubCell"/>
</dbReference>
<dbReference type="AlphaFoldDB" id="A0A914C334"/>
<dbReference type="GO" id="GO:0015035">
    <property type="term" value="F:protein-disulfide reductase activity"/>
    <property type="evidence" value="ECO:0007669"/>
    <property type="project" value="TreeGrafter"/>
</dbReference>
<evidence type="ECO:0000256" key="4">
    <source>
        <dbReference type="ARBA" id="ARBA00023006"/>
    </source>
</evidence>
<dbReference type="Pfam" id="PF00085">
    <property type="entry name" value="Thioredoxin"/>
    <property type="match status" value="5"/>
</dbReference>
<feature type="domain" description="Thioredoxin" evidence="8">
    <location>
        <begin position="720"/>
        <end position="869"/>
    </location>
</feature>
<dbReference type="GO" id="GO:0006914">
    <property type="term" value="P:autophagy"/>
    <property type="evidence" value="ECO:0007669"/>
    <property type="project" value="UniProtKB-KW"/>
</dbReference>
<sequence length="879" mass="101738">MVRPFEKRKRQSLFINNKNPDDPDAHANFIKINRAYEVLKDEELRKKYDQFGEAGLKDDFQGGNQYQSWQFYRDNFGIYDDDPEIVTLSRADFQQAVVDSGDLWFINFYSTFCGHCHQLAPTWRELARQMEGVIRIGAVNCAEDPMLCQSHQVMGYPSLVAFPERLFYQGPRELNKLVEFIMSKLNVEMHRVTFKNFEALSTEWVKYAGKPWVIDFCDDEEYCLSKINRRKLAAMLDGLANIGTVKCPEVQRDLLCKKIRNSGVAFFPTGQINKEHEYELSSLDPKEIYNEVLSIMPDIIEISQQQYQELLEQSENGLEIPTIIRFIKESESSMDQNQERELKKLPNMFPDIKFYTADCAKLEDGCAQFHIDTYPKFVMFKTSGGYEINYSKKQSVHDIAAFIRESFDSHLNSLTDEQYTNALLSESEDELWIIDYFAPWCPPCLKLIPELRSIPDNLAGLKIHTGTLDCVGHKEICQKAGIGSYPTTIMYYKGHEHKNVGYHSTEEIVEFINDILNPSVEELNFETFTNQVINREEGRVWVVDFFAPWCGPCQQLAPEYRKMARAMRETNDKVSFGSVDCDAHRNLCVQQGINTYPTIRLFSGKLTNKAVDYPSNWWRDAGSMKKWVTEWLPSLVEKLGHEFYQEVLGSTEPWLVDFYAPWCGHCVQFAPSFEQVAKLKLETESLYGQPAFKIALFCYSECCECTSSSQVQLALFLVFPMRTNERPLGVFERIDYPSNWWRDAGSMQRWVTEWLPSLVEKLGHEFYQEVLGSTEPWLVDFYAPWCGHCVQFAPSFEQVAKMLEGKVRLAKIDCDQYPGACQTAQVRAYPSVRLYVGASHQGQRQEATGIPIQSQHPETIVNFIKQTLRQHKKRFEDEL</sequence>
<evidence type="ECO:0000313" key="9">
    <source>
        <dbReference type="Proteomes" id="UP000887540"/>
    </source>
</evidence>
<dbReference type="WBParaSite" id="ACRNAN_Path_1571.g6108.t3">
    <property type="protein sequence ID" value="ACRNAN_Path_1571.g6108.t3"/>
    <property type="gene ID" value="ACRNAN_Path_1571.g6108"/>
</dbReference>
<evidence type="ECO:0000256" key="6">
    <source>
        <dbReference type="ARBA" id="ARBA00035043"/>
    </source>
</evidence>
<dbReference type="InterPro" id="IPR017937">
    <property type="entry name" value="Thioredoxin_CS"/>
</dbReference>
<evidence type="ECO:0000256" key="3">
    <source>
        <dbReference type="ARBA" id="ARBA00020921"/>
    </source>
</evidence>
<feature type="domain" description="Thioredoxin" evidence="8">
    <location>
        <begin position="502"/>
        <end position="633"/>
    </location>
</feature>
<reference evidence="10" key="1">
    <citation type="submission" date="2022-11" db="UniProtKB">
        <authorList>
            <consortium name="WormBaseParasite"/>
        </authorList>
    </citation>
    <scope>IDENTIFICATION</scope>
</reference>
<name>A0A914C334_9BILA</name>
<organism evidence="9 10">
    <name type="scientific">Acrobeloides nanus</name>
    <dbReference type="NCBI Taxonomy" id="290746"/>
    <lineage>
        <taxon>Eukaryota</taxon>
        <taxon>Metazoa</taxon>
        <taxon>Ecdysozoa</taxon>
        <taxon>Nematoda</taxon>
        <taxon>Chromadorea</taxon>
        <taxon>Rhabditida</taxon>
        <taxon>Tylenchina</taxon>
        <taxon>Cephalobomorpha</taxon>
        <taxon>Cephaloboidea</taxon>
        <taxon>Cephalobidae</taxon>
        <taxon>Acrobeloides</taxon>
    </lineage>
</organism>
<evidence type="ECO:0000259" key="8">
    <source>
        <dbReference type="PROSITE" id="PS51352"/>
    </source>
</evidence>
<dbReference type="PROSITE" id="PS00194">
    <property type="entry name" value="THIOREDOXIN_1"/>
    <property type="match status" value="4"/>
</dbReference>
<dbReference type="Gene3D" id="1.10.287.110">
    <property type="entry name" value="DnaJ domain"/>
    <property type="match status" value="1"/>
</dbReference>
<accession>A0A914C334</accession>
<dbReference type="Pfam" id="PF00226">
    <property type="entry name" value="DnaJ"/>
    <property type="match status" value="1"/>
</dbReference>
<dbReference type="CDD" id="cd02961">
    <property type="entry name" value="PDI_a_family"/>
    <property type="match status" value="2"/>
</dbReference>
<dbReference type="InterPro" id="IPR036249">
    <property type="entry name" value="Thioredoxin-like_sf"/>
</dbReference>
<dbReference type="SUPFAM" id="SSF52833">
    <property type="entry name" value="Thioredoxin-like"/>
    <property type="match status" value="6"/>
</dbReference>
<dbReference type="InterPro" id="IPR001623">
    <property type="entry name" value="DnaJ_domain"/>
</dbReference>
<dbReference type="InterPro" id="IPR052460">
    <property type="entry name" value="ER_disulfide_reductase"/>
</dbReference>
<evidence type="ECO:0000256" key="1">
    <source>
        <dbReference type="ARBA" id="ARBA00004163"/>
    </source>
</evidence>
<dbReference type="PROSITE" id="PS00636">
    <property type="entry name" value="DNAJ_1"/>
    <property type="match status" value="1"/>
</dbReference>
<keyword evidence="4" id="KW-0072">Autophagy</keyword>
<protein>
    <recommendedName>
        <fullName evidence="2">DnaJ homolog subfamily C member 10</fullName>
    </recommendedName>
    <alternativeName>
        <fullName evidence="3">DnaJ homolog subfamily C member 16</fullName>
    </alternativeName>
    <alternativeName>
        <fullName evidence="6">Endoplasmic reticulum DNA J domain-containing protein 8</fullName>
    </alternativeName>
</protein>
<dbReference type="GO" id="GO:0051787">
    <property type="term" value="F:misfolded protein binding"/>
    <property type="evidence" value="ECO:0007669"/>
    <property type="project" value="TreeGrafter"/>
</dbReference>
<dbReference type="PANTHER" id="PTHR44340">
    <property type="entry name" value="DNAJ HOMOLOG SUBFAMILY C MEMBER 10"/>
    <property type="match status" value="1"/>
</dbReference>
<comment type="function">
    <text evidence="5">Plays an important role in regulating the size of autophagosomes during the formation process.</text>
</comment>
<dbReference type="InterPro" id="IPR013766">
    <property type="entry name" value="Thioredoxin_domain"/>
</dbReference>
<dbReference type="Proteomes" id="UP000887540">
    <property type="component" value="Unplaced"/>
</dbReference>
<dbReference type="PROSITE" id="PS51352">
    <property type="entry name" value="THIOREDOXIN_2"/>
    <property type="match status" value="3"/>
</dbReference>
<dbReference type="InterPro" id="IPR018253">
    <property type="entry name" value="DnaJ_domain_CS"/>
</dbReference>
<evidence type="ECO:0000256" key="5">
    <source>
        <dbReference type="ARBA" id="ARBA00035002"/>
    </source>
</evidence>
<dbReference type="PRINTS" id="PR00421">
    <property type="entry name" value="THIOREDOXIN"/>
</dbReference>
<dbReference type="Gene3D" id="3.40.30.10">
    <property type="entry name" value="Glutaredoxin"/>
    <property type="match status" value="7"/>
</dbReference>
<dbReference type="InterPro" id="IPR036869">
    <property type="entry name" value="J_dom_sf"/>
</dbReference>